<dbReference type="GeneID" id="37027708"/>
<evidence type="ECO:0000313" key="2">
    <source>
        <dbReference type="EMBL" id="PWN28498.1"/>
    </source>
</evidence>
<feature type="non-terminal residue" evidence="2">
    <location>
        <position position="124"/>
    </location>
</feature>
<dbReference type="EMBL" id="KZ819665">
    <property type="protein sequence ID" value="PWN28498.1"/>
    <property type="molecule type" value="Genomic_DNA"/>
</dbReference>
<dbReference type="AlphaFoldDB" id="A0A316UUN8"/>
<accession>A0A316UUN8</accession>
<reference evidence="2 3" key="1">
    <citation type="journal article" date="2018" name="Mol. Biol. Evol.">
        <title>Broad Genomic Sampling Reveals a Smut Pathogenic Ancestry of the Fungal Clade Ustilaginomycotina.</title>
        <authorList>
            <person name="Kijpornyongpan T."/>
            <person name="Mondo S.J."/>
            <person name="Barry K."/>
            <person name="Sandor L."/>
            <person name="Lee J."/>
            <person name="Lipzen A."/>
            <person name="Pangilinan J."/>
            <person name="LaButti K."/>
            <person name="Hainaut M."/>
            <person name="Henrissat B."/>
            <person name="Grigoriev I.V."/>
            <person name="Spatafora J.W."/>
            <person name="Aime M.C."/>
        </authorList>
    </citation>
    <scope>NUCLEOTIDE SEQUENCE [LARGE SCALE GENOMIC DNA]</scope>
    <source>
        <strain evidence="2 3">MCA 5214</strain>
    </source>
</reference>
<keyword evidence="3" id="KW-1185">Reference proteome</keyword>
<evidence type="ECO:0000313" key="3">
    <source>
        <dbReference type="Proteomes" id="UP000245884"/>
    </source>
</evidence>
<protein>
    <submittedName>
        <fullName evidence="2">Uncharacterized protein</fullName>
    </submittedName>
</protein>
<feature type="region of interest" description="Disordered" evidence="1">
    <location>
        <begin position="1"/>
        <end position="34"/>
    </location>
</feature>
<evidence type="ECO:0000256" key="1">
    <source>
        <dbReference type="SAM" id="MobiDB-lite"/>
    </source>
</evidence>
<organism evidence="2 3">
    <name type="scientific">Jaminaea rosea</name>
    <dbReference type="NCBI Taxonomy" id="1569628"/>
    <lineage>
        <taxon>Eukaryota</taxon>
        <taxon>Fungi</taxon>
        <taxon>Dikarya</taxon>
        <taxon>Basidiomycota</taxon>
        <taxon>Ustilaginomycotina</taxon>
        <taxon>Exobasidiomycetes</taxon>
        <taxon>Microstromatales</taxon>
        <taxon>Microstromatales incertae sedis</taxon>
        <taxon>Jaminaea</taxon>
    </lineage>
</organism>
<feature type="compositionally biased region" description="Acidic residues" evidence="1">
    <location>
        <begin position="12"/>
        <end position="34"/>
    </location>
</feature>
<dbReference type="Proteomes" id="UP000245884">
    <property type="component" value="Unassembled WGS sequence"/>
</dbReference>
<name>A0A316UUN8_9BASI</name>
<dbReference type="RefSeq" id="XP_025363110.1">
    <property type="nucleotide sequence ID" value="XM_025505885.1"/>
</dbReference>
<proteinExistence type="predicted"/>
<sequence length="124" mass="13266">MDVDPPAGGGAAEEEGEGEEEEGEDEDGEEVEALDSGELFVARCRANRSAATLYLTWVWLELRSRLKTCPLTGKDLTYTRVHPRGPLTASLAAHAAHAAHNLPISYGWSSPLPSSIGDFDEGSV</sequence>
<gene>
    <name evidence="2" type="ORF">BDZ90DRAFT_231490</name>
</gene>